<evidence type="ECO:0000256" key="2">
    <source>
        <dbReference type="ARBA" id="ARBA00006490"/>
    </source>
</evidence>
<organism evidence="9 10">
    <name type="scientific">Thermoflavimicrobium daqui</name>
    <dbReference type="NCBI Taxonomy" id="2137476"/>
    <lineage>
        <taxon>Bacteria</taxon>
        <taxon>Bacillati</taxon>
        <taxon>Bacillota</taxon>
        <taxon>Bacilli</taxon>
        <taxon>Bacillales</taxon>
        <taxon>Thermoactinomycetaceae</taxon>
        <taxon>Thermoflavimicrobium</taxon>
    </lineage>
</organism>
<keyword evidence="6" id="KW-0411">Iron-sulfur</keyword>
<dbReference type="Pfam" id="PF00266">
    <property type="entry name" value="Aminotran_5"/>
    <property type="match status" value="1"/>
</dbReference>
<evidence type="ECO:0000256" key="4">
    <source>
        <dbReference type="ARBA" id="ARBA00022898"/>
    </source>
</evidence>
<reference evidence="9 10" key="1">
    <citation type="submission" date="2018-06" db="EMBL/GenBank/DDBJ databases">
        <title>Thermoflavimicrobium daqus sp. nov., a thermophilic microbe isolated from Moutai-flavour Daqu.</title>
        <authorList>
            <person name="Wang X."/>
            <person name="Zhou H."/>
        </authorList>
    </citation>
    <scope>NUCLEOTIDE SEQUENCE [LARGE SCALE GENOMIC DNA]</scope>
    <source>
        <strain evidence="9 10">FBKL4.011</strain>
    </source>
</reference>
<comment type="caution">
    <text evidence="9">The sequence shown here is derived from an EMBL/GenBank/DDBJ whole genome shotgun (WGS) entry which is preliminary data.</text>
</comment>
<comment type="similarity">
    <text evidence="2">Belongs to the class-V pyridoxal-phosphate-dependent aminotransferase family. NifS/IscS subfamily.</text>
</comment>
<dbReference type="GO" id="GO:0051536">
    <property type="term" value="F:iron-sulfur cluster binding"/>
    <property type="evidence" value="ECO:0007669"/>
    <property type="project" value="UniProtKB-KW"/>
</dbReference>
<dbReference type="GO" id="GO:0046872">
    <property type="term" value="F:metal ion binding"/>
    <property type="evidence" value="ECO:0007669"/>
    <property type="project" value="UniProtKB-KW"/>
</dbReference>
<protein>
    <submittedName>
        <fullName evidence="9">Cysteine desulfurase NifS</fullName>
    </submittedName>
</protein>
<evidence type="ECO:0000259" key="8">
    <source>
        <dbReference type="Pfam" id="PF00266"/>
    </source>
</evidence>
<evidence type="ECO:0000313" key="10">
    <source>
        <dbReference type="Proteomes" id="UP000251213"/>
    </source>
</evidence>
<evidence type="ECO:0000256" key="5">
    <source>
        <dbReference type="ARBA" id="ARBA00023004"/>
    </source>
</evidence>
<dbReference type="InterPro" id="IPR016454">
    <property type="entry name" value="Cysteine_dSase"/>
</dbReference>
<evidence type="ECO:0000313" key="9">
    <source>
        <dbReference type="EMBL" id="RAL25911.1"/>
    </source>
</evidence>
<comment type="cofactor">
    <cofactor evidence="1 7">
        <name>pyridoxal 5'-phosphate</name>
        <dbReference type="ChEBI" id="CHEBI:597326"/>
    </cofactor>
</comment>
<keyword evidence="3" id="KW-0479">Metal-binding</keyword>
<dbReference type="EMBL" id="QJKK01000003">
    <property type="protein sequence ID" value="RAL25911.1"/>
    <property type="molecule type" value="Genomic_DNA"/>
</dbReference>
<dbReference type="SUPFAM" id="SSF53383">
    <property type="entry name" value="PLP-dependent transferases"/>
    <property type="match status" value="1"/>
</dbReference>
<dbReference type="PANTHER" id="PTHR11601">
    <property type="entry name" value="CYSTEINE DESULFURYLASE FAMILY MEMBER"/>
    <property type="match status" value="1"/>
</dbReference>
<dbReference type="PROSITE" id="PS00595">
    <property type="entry name" value="AA_TRANSFER_CLASS_5"/>
    <property type="match status" value="1"/>
</dbReference>
<dbReference type="Gene3D" id="3.40.640.10">
    <property type="entry name" value="Type I PLP-dependent aspartate aminotransferase-like (Major domain)"/>
    <property type="match status" value="1"/>
</dbReference>
<evidence type="ECO:0000256" key="7">
    <source>
        <dbReference type="RuleBase" id="RU004504"/>
    </source>
</evidence>
<dbReference type="Gene3D" id="1.10.260.50">
    <property type="match status" value="1"/>
</dbReference>
<proteinExistence type="inferred from homology"/>
<dbReference type="RefSeq" id="WP_113658525.1">
    <property type="nucleotide sequence ID" value="NZ_KZ845665.1"/>
</dbReference>
<dbReference type="InterPro" id="IPR000192">
    <property type="entry name" value="Aminotrans_V_dom"/>
</dbReference>
<dbReference type="Proteomes" id="UP000251213">
    <property type="component" value="Unassembled WGS sequence"/>
</dbReference>
<dbReference type="InterPro" id="IPR015422">
    <property type="entry name" value="PyrdxlP-dep_Trfase_small"/>
</dbReference>
<reference evidence="9 10" key="2">
    <citation type="submission" date="2018-06" db="EMBL/GenBank/DDBJ databases">
        <authorList>
            <person name="Zhirakovskaya E."/>
        </authorList>
    </citation>
    <scope>NUCLEOTIDE SEQUENCE [LARGE SCALE GENOMIC DNA]</scope>
    <source>
        <strain evidence="9 10">FBKL4.011</strain>
    </source>
</reference>
<dbReference type="InterPro" id="IPR015421">
    <property type="entry name" value="PyrdxlP-dep_Trfase_major"/>
</dbReference>
<dbReference type="FunFam" id="3.40.640.10:FF:000084">
    <property type="entry name" value="IscS-like cysteine desulfurase"/>
    <property type="match status" value="1"/>
</dbReference>
<dbReference type="PANTHER" id="PTHR11601:SF50">
    <property type="entry name" value="CYSTEINE DESULFURASE ISCS 2-RELATED"/>
    <property type="match status" value="1"/>
</dbReference>
<feature type="domain" description="Aminotransferase class V" evidence="8">
    <location>
        <begin position="2"/>
        <end position="366"/>
    </location>
</feature>
<dbReference type="PIRSF" id="PIRSF005572">
    <property type="entry name" value="NifS"/>
    <property type="match status" value="1"/>
</dbReference>
<keyword evidence="4" id="KW-0663">Pyridoxal phosphate</keyword>
<dbReference type="NCBIfam" id="NF002806">
    <property type="entry name" value="PRK02948.1"/>
    <property type="match status" value="1"/>
</dbReference>
<keyword evidence="10" id="KW-1185">Reference proteome</keyword>
<dbReference type="InterPro" id="IPR015424">
    <property type="entry name" value="PyrdxlP-dep_Trfase"/>
</dbReference>
<name>A0A364K6H3_9BACL</name>
<dbReference type="GO" id="GO:0031071">
    <property type="term" value="F:cysteine desulfurase activity"/>
    <property type="evidence" value="ECO:0007669"/>
    <property type="project" value="UniProtKB-ARBA"/>
</dbReference>
<accession>A0A364K6H3</accession>
<dbReference type="InterPro" id="IPR020578">
    <property type="entry name" value="Aminotrans_V_PyrdxlP_BS"/>
</dbReference>
<sequence>MIYLDNSATTQTHPDVISVMTDVMQNLYGNPSSLHKEGVKAERLMEQARKVIAKKLNCHPAEIIFTSGGTEANNLAIKGVAEQLQHRGRHLITSKIEHPSVYDVMRQLEQRGWKVTYLDVDQWGHISVESVEKALTKETVLVSIMHVNNELGTIQPIAEIGQLLAKYPKVLFHVDAIQSFGKLQLAIDMAQVDLLSISAHKFHGPKGIGALYVKKNIQLAPLLVGGGQEQGLRSGTQNVPGIVGMAKATMLTDRHPDFLQRSYEWKKAFLDNVTRNLDHILINGDTTTEKAVPYIINLSFPGLKSEVLVHALENEGVMVSTKSACSSKLEVPSRVLKAIGRKDQEALSSIRISMGYQTKQEEMEQLAQVLLQVVPKLQQVMKVR</sequence>
<dbReference type="AlphaFoldDB" id="A0A364K6H3"/>
<gene>
    <name evidence="9" type="ORF">DL897_07495</name>
</gene>
<dbReference type="Gene3D" id="3.90.1150.10">
    <property type="entry name" value="Aspartate Aminotransferase, domain 1"/>
    <property type="match status" value="1"/>
</dbReference>
<evidence type="ECO:0000256" key="6">
    <source>
        <dbReference type="ARBA" id="ARBA00023014"/>
    </source>
</evidence>
<dbReference type="OrthoDB" id="9808002at2"/>
<keyword evidence="5" id="KW-0408">Iron</keyword>
<evidence type="ECO:0000256" key="3">
    <source>
        <dbReference type="ARBA" id="ARBA00022723"/>
    </source>
</evidence>
<evidence type="ECO:0000256" key="1">
    <source>
        <dbReference type="ARBA" id="ARBA00001933"/>
    </source>
</evidence>